<protein>
    <recommendedName>
        <fullName evidence="4">Protein kinase A anchor protein nuclear localisation signal domain-containing protein</fullName>
    </recommendedName>
</protein>
<dbReference type="InterPro" id="IPR009097">
    <property type="entry name" value="Cyclic_Pdiesterase"/>
</dbReference>
<dbReference type="InterPro" id="IPR012386">
    <property type="entry name" value="Cyclic-nucl_3Pdiesterase"/>
</dbReference>
<evidence type="ECO:0000313" key="3">
    <source>
        <dbReference type="Proteomes" id="UP000041254"/>
    </source>
</evidence>
<evidence type="ECO:0000313" key="2">
    <source>
        <dbReference type="EMBL" id="CEL93666.1"/>
    </source>
</evidence>
<dbReference type="OrthoDB" id="514292at2759"/>
<dbReference type="PANTHER" id="PTHR28141:SF1">
    <property type="entry name" value="2',3'-CYCLIC-NUCLEOTIDE 3'-PHOSPHODIESTERASE"/>
    <property type="match status" value="1"/>
</dbReference>
<feature type="signal peptide" evidence="1">
    <location>
        <begin position="1"/>
        <end position="23"/>
    </location>
</feature>
<reference evidence="2 3" key="1">
    <citation type="submission" date="2014-11" db="EMBL/GenBank/DDBJ databases">
        <authorList>
            <person name="Zhu J."/>
            <person name="Qi W."/>
            <person name="Song R."/>
        </authorList>
    </citation>
    <scope>NUCLEOTIDE SEQUENCE [LARGE SCALE GENOMIC DNA]</scope>
</reference>
<evidence type="ECO:0000256" key="1">
    <source>
        <dbReference type="SAM" id="SignalP"/>
    </source>
</evidence>
<feature type="chain" id="PRO_5005186959" description="Protein kinase A anchor protein nuclear localisation signal domain-containing protein" evidence="1">
    <location>
        <begin position="24"/>
        <end position="288"/>
    </location>
</feature>
<dbReference type="Gene3D" id="3.90.1140.10">
    <property type="entry name" value="Cyclic phosphodiesterase"/>
    <property type="match status" value="1"/>
</dbReference>
<dbReference type="InParanoid" id="A0A0G4ECH6"/>
<keyword evidence="3" id="KW-1185">Reference proteome</keyword>
<dbReference type="AlphaFoldDB" id="A0A0G4ECH6"/>
<organism evidence="2 3">
    <name type="scientific">Vitrella brassicaformis (strain CCMP3155)</name>
    <dbReference type="NCBI Taxonomy" id="1169540"/>
    <lineage>
        <taxon>Eukaryota</taxon>
        <taxon>Sar</taxon>
        <taxon>Alveolata</taxon>
        <taxon>Colpodellida</taxon>
        <taxon>Vitrellaceae</taxon>
        <taxon>Vitrella</taxon>
    </lineage>
</organism>
<dbReference type="SUPFAM" id="SSF55144">
    <property type="entry name" value="LigT-like"/>
    <property type="match status" value="1"/>
</dbReference>
<dbReference type="GO" id="GO:0004113">
    <property type="term" value="F:2',3'-cyclic-nucleotide 3'-phosphodiesterase activity"/>
    <property type="evidence" value="ECO:0007669"/>
    <property type="project" value="TreeGrafter"/>
</dbReference>
<dbReference type="Pfam" id="PF07823">
    <property type="entry name" value="CPDase"/>
    <property type="match status" value="1"/>
</dbReference>
<dbReference type="PANTHER" id="PTHR28141">
    <property type="entry name" value="2',3'-CYCLIC-NUCLEOTIDE 3'-PHOSPHODIESTERASE"/>
    <property type="match status" value="1"/>
</dbReference>
<dbReference type="Proteomes" id="UP000041254">
    <property type="component" value="Unassembled WGS sequence"/>
</dbReference>
<sequence>MMRFGFGIVVVVGLAAIVQPLLAAQRNYDRPSSFVGRTQETHSLENKRRVELSMLQQQIQTGKAILQSAKKLDATANTLRLAAKALRAEGMAIIDKTTKTVLSRMKTQSPEKKVFSLFLEAPQKPFGDIINRHASELGTPAFLPHVTLIGHITHLSLEAMQDKCTQLAASISGPLTLTVTDVDYGDVFWQCVYALINKTPELDDLHDNAKKLLYVDEGQEFRGPNSGFMPHVSLVYGNLSNDKKAKLSASLSEEVRGSKFGVAAIALYETGADIQGWKCIERYPLTRQ</sequence>
<keyword evidence="1" id="KW-0732">Signal</keyword>
<accession>A0A0G4ECH6</accession>
<dbReference type="VEuPathDB" id="CryptoDB:Vbra_4877"/>
<dbReference type="PhylomeDB" id="A0A0G4ECH6"/>
<proteinExistence type="predicted"/>
<dbReference type="EMBL" id="CDMY01000182">
    <property type="protein sequence ID" value="CEL93666.1"/>
    <property type="molecule type" value="Genomic_DNA"/>
</dbReference>
<evidence type="ECO:0008006" key="4">
    <source>
        <dbReference type="Google" id="ProtNLM"/>
    </source>
</evidence>
<gene>
    <name evidence="2" type="ORF">Vbra_4877</name>
</gene>
<dbReference type="GO" id="GO:0009187">
    <property type="term" value="P:cyclic nucleotide metabolic process"/>
    <property type="evidence" value="ECO:0007669"/>
    <property type="project" value="TreeGrafter"/>
</dbReference>
<name>A0A0G4ECH6_VITBC</name>